<dbReference type="InterPro" id="IPR006828">
    <property type="entry name" value="ASC_dom"/>
</dbReference>
<sequence>MSNSPAPDMRDVSMVDVSNTSDSITNDQKPQDVENEPPARRKSTMILTEENEAQADMDQGVKAKNNDNDQMHIDQTGVGEAQNAPAAPQETMPDPNVTLPIDIRWTQGGEKVYITGSFTGWRKMIGLAKQPDNSFLITLGLPIGTHRFRFVIDNELRFSDFLPTATDQMGNFVNYVEVTPEHVNSHLEKEQQKQLEEEELQQKQQAGRKSSVSSTRGRSDSMWGLTNDDDDMGNGYSRYHDGDSADSGNNSQAFISDIPPIFTDPKVMEQYYIAIDKQAKNQNGQQQAWLHPPQLPPHLENVILNNFNSMDRDNNSGALPIPNHVVLNHLATTSIKHNTLAVASIVRYKRKYVTQVLYAPLQQ</sequence>
<comment type="subcellular location">
    <subcellularLocation>
        <location evidence="1">Cytoplasm</location>
    </subcellularLocation>
</comment>
<dbReference type="GO" id="GO:0001403">
    <property type="term" value="P:invasive growth in response to glucose limitation"/>
    <property type="evidence" value="ECO:0007669"/>
    <property type="project" value="UniProtKB-ARBA"/>
</dbReference>
<dbReference type="GO" id="GO:0007165">
    <property type="term" value="P:signal transduction"/>
    <property type="evidence" value="ECO:0007669"/>
    <property type="project" value="UniProtKB-ARBA"/>
</dbReference>
<dbReference type="CDD" id="cd02859">
    <property type="entry name" value="E_set_AMPKbeta_like_N"/>
    <property type="match status" value="1"/>
</dbReference>
<dbReference type="FunFam" id="2.60.40.10:FF:000562">
    <property type="entry name" value="Snf1 kinase complex beta-subunit Gal83"/>
    <property type="match status" value="1"/>
</dbReference>
<evidence type="ECO:0000256" key="1">
    <source>
        <dbReference type="ARBA" id="ARBA00004496"/>
    </source>
</evidence>
<dbReference type="CAZy" id="CBM48">
    <property type="family name" value="Carbohydrate-Binding Module Family 48"/>
</dbReference>
<gene>
    <name evidence="6" type="ordered locus">DEHA2A10758g</name>
</gene>
<evidence type="ECO:0000259" key="5">
    <source>
        <dbReference type="SMART" id="SM01010"/>
    </source>
</evidence>
<dbReference type="STRING" id="284592.Q6BYB9"/>
<dbReference type="Proteomes" id="UP000000599">
    <property type="component" value="Chromosome A"/>
</dbReference>
<dbReference type="GeneID" id="2899570"/>
<dbReference type="InterPro" id="IPR013783">
    <property type="entry name" value="Ig-like_fold"/>
</dbReference>
<proteinExistence type="inferred from homology"/>
<feature type="compositionally biased region" description="Low complexity" evidence="4">
    <location>
        <begin position="202"/>
        <end position="216"/>
    </location>
</feature>
<dbReference type="EMBL" id="CR382133">
    <property type="protein sequence ID" value="CAG84769.1"/>
    <property type="molecule type" value="Genomic_DNA"/>
</dbReference>
<dbReference type="GO" id="GO:0140767">
    <property type="term" value="F:enzyme-substrate adaptor activity"/>
    <property type="evidence" value="ECO:0007669"/>
    <property type="project" value="UniProtKB-ARBA"/>
</dbReference>
<feature type="compositionally biased region" description="Basic and acidic residues" evidence="4">
    <location>
        <begin position="183"/>
        <end position="195"/>
    </location>
</feature>
<feature type="region of interest" description="Disordered" evidence="4">
    <location>
        <begin position="1"/>
        <end position="55"/>
    </location>
</feature>
<dbReference type="PANTHER" id="PTHR10343">
    <property type="entry name" value="5'-AMP-ACTIVATED PROTEIN KINASE , BETA SUBUNIT"/>
    <property type="match status" value="1"/>
</dbReference>
<dbReference type="InterPro" id="IPR037256">
    <property type="entry name" value="ASC_dom_sf"/>
</dbReference>
<dbReference type="VEuPathDB" id="FungiDB:DEHA2A10758g"/>
<name>Q6BYB9_DEBHA</name>
<dbReference type="InParanoid" id="Q6BYB9"/>
<organism evidence="6 7">
    <name type="scientific">Debaryomyces hansenii (strain ATCC 36239 / CBS 767 / BCRC 21394 / JCM 1990 / NBRC 0083 / IGC 2968)</name>
    <name type="common">Yeast</name>
    <name type="synonym">Torulaspora hansenii</name>
    <dbReference type="NCBI Taxonomy" id="284592"/>
    <lineage>
        <taxon>Eukaryota</taxon>
        <taxon>Fungi</taxon>
        <taxon>Dikarya</taxon>
        <taxon>Ascomycota</taxon>
        <taxon>Saccharomycotina</taxon>
        <taxon>Pichiomycetes</taxon>
        <taxon>Debaryomycetaceae</taxon>
        <taxon>Debaryomyces</taxon>
    </lineage>
</organism>
<dbReference type="InterPro" id="IPR014756">
    <property type="entry name" value="Ig_E-set"/>
</dbReference>
<dbReference type="InterPro" id="IPR032640">
    <property type="entry name" value="AMPK1_CBM"/>
</dbReference>
<dbReference type="KEGG" id="dha:DEHA2A10758g"/>
<dbReference type="Pfam" id="PF04739">
    <property type="entry name" value="AMPKBI"/>
    <property type="match status" value="1"/>
</dbReference>
<protein>
    <submittedName>
        <fullName evidence="6">DEHA2A10758p</fullName>
    </submittedName>
</protein>
<feature type="domain" description="Association with the SNF1 complex (ASC)" evidence="5">
    <location>
        <begin position="242"/>
        <end position="361"/>
    </location>
</feature>
<dbReference type="Pfam" id="PF16561">
    <property type="entry name" value="AMPK1_CBM"/>
    <property type="match status" value="1"/>
</dbReference>
<accession>Q6BYB9</accession>
<dbReference type="eggNOG" id="KOG1616">
    <property type="taxonomic scope" value="Eukaryota"/>
</dbReference>
<dbReference type="SUPFAM" id="SSF160219">
    <property type="entry name" value="AMPKBI-like"/>
    <property type="match status" value="1"/>
</dbReference>
<keyword evidence="3" id="KW-0963">Cytoplasm</keyword>
<comment type="similarity">
    <text evidence="2">Belongs to the 5'-AMP-activated protein kinase beta subunit family.</text>
</comment>
<feature type="region of interest" description="Disordered" evidence="4">
    <location>
        <begin position="183"/>
        <end position="252"/>
    </location>
</feature>
<keyword evidence="7" id="KW-1185">Reference proteome</keyword>
<dbReference type="Gene3D" id="6.20.250.60">
    <property type="match status" value="1"/>
</dbReference>
<evidence type="ECO:0000256" key="4">
    <source>
        <dbReference type="SAM" id="MobiDB-lite"/>
    </source>
</evidence>
<dbReference type="OrthoDB" id="531008at2759"/>
<dbReference type="OMA" id="MEQYYVA"/>
<reference evidence="6 7" key="1">
    <citation type="journal article" date="2004" name="Nature">
        <title>Genome evolution in yeasts.</title>
        <authorList>
            <consortium name="Genolevures"/>
            <person name="Dujon B."/>
            <person name="Sherman D."/>
            <person name="Fischer G."/>
            <person name="Durrens P."/>
            <person name="Casaregola S."/>
            <person name="Lafontaine I."/>
            <person name="de Montigny J."/>
            <person name="Marck C."/>
            <person name="Neuveglise C."/>
            <person name="Talla E."/>
            <person name="Goffard N."/>
            <person name="Frangeul L."/>
            <person name="Aigle M."/>
            <person name="Anthouard V."/>
            <person name="Babour A."/>
            <person name="Barbe V."/>
            <person name="Barnay S."/>
            <person name="Blanchin S."/>
            <person name="Beckerich J.M."/>
            <person name="Beyne E."/>
            <person name="Bleykasten C."/>
            <person name="Boisrame A."/>
            <person name="Boyer J."/>
            <person name="Cattolico L."/>
            <person name="Confanioleri F."/>
            <person name="de Daruvar A."/>
            <person name="Despons L."/>
            <person name="Fabre E."/>
            <person name="Fairhead C."/>
            <person name="Ferry-Dumazet H."/>
            <person name="Groppi A."/>
            <person name="Hantraye F."/>
            <person name="Hennequin C."/>
            <person name="Jauniaux N."/>
            <person name="Joyet P."/>
            <person name="Kachouri R."/>
            <person name="Kerrest A."/>
            <person name="Koszul R."/>
            <person name="Lemaire M."/>
            <person name="Lesur I."/>
            <person name="Ma L."/>
            <person name="Muller H."/>
            <person name="Nicaud J.M."/>
            <person name="Nikolski M."/>
            <person name="Oztas S."/>
            <person name="Ozier-Kalogeropoulos O."/>
            <person name="Pellenz S."/>
            <person name="Potier S."/>
            <person name="Richard G.F."/>
            <person name="Straub M.L."/>
            <person name="Suleau A."/>
            <person name="Swennene D."/>
            <person name="Tekaia F."/>
            <person name="Wesolowski-Louvel M."/>
            <person name="Westhof E."/>
            <person name="Wirth B."/>
            <person name="Zeniou-Meyer M."/>
            <person name="Zivanovic I."/>
            <person name="Bolotin-Fukuhara M."/>
            <person name="Thierry A."/>
            <person name="Bouchier C."/>
            <person name="Caudron B."/>
            <person name="Scarpelli C."/>
            <person name="Gaillardin C."/>
            <person name="Weissenbach J."/>
            <person name="Wincker P."/>
            <person name="Souciet J.L."/>
        </authorList>
    </citation>
    <scope>NUCLEOTIDE SEQUENCE [LARGE SCALE GENOMIC DNA]</scope>
    <source>
        <strain evidence="7">ATCC 36239 / CBS 767 / BCRC 21394 / JCM 1990 / NBRC 0083 / IGC 2968</strain>
    </source>
</reference>
<evidence type="ECO:0000256" key="2">
    <source>
        <dbReference type="ARBA" id="ARBA00010926"/>
    </source>
</evidence>
<dbReference type="Gene3D" id="2.60.40.10">
    <property type="entry name" value="Immunoglobulins"/>
    <property type="match status" value="1"/>
</dbReference>
<dbReference type="PANTHER" id="PTHR10343:SF84">
    <property type="entry name" value="5'-AMP-ACTIVATED PROTEIN KINASE SUBUNIT BETA-1"/>
    <property type="match status" value="1"/>
</dbReference>
<dbReference type="RefSeq" id="XP_456800.1">
    <property type="nucleotide sequence ID" value="XM_456800.1"/>
</dbReference>
<dbReference type="GO" id="GO:0005634">
    <property type="term" value="C:nucleus"/>
    <property type="evidence" value="ECO:0007669"/>
    <property type="project" value="TreeGrafter"/>
</dbReference>
<dbReference type="HOGENOM" id="CLU_033562_1_0_1"/>
<dbReference type="GO" id="GO:0031588">
    <property type="term" value="C:nucleotide-activated protein kinase complex"/>
    <property type="evidence" value="ECO:0007669"/>
    <property type="project" value="TreeGrafter"/>
</dbReference>
<evidence type="ECO:0000313" key="7">
    <source>
        <dbReference type="Proteomes" id="UP000000599"/>
    </source>
</evidence>
<feature type="compositionally biased region" description="Polar residues" evidence="4">
    <location>
        <begin position="16"/>
        <end position="28"/>
    </location>
</feature>
<dbReference type="GO" id="GO:0019901">
    <property type="term" value="F:protein kinase binding"/>
    <property type="evidence" value="ECO:0007669"/>
    <property type="project" value="TreeGrafter"/>
</dbReference>
<evidence type="ECO:0000313" key="6">
    <source>
        <dbReference type="EMBL" id="CAG84769.1"/>
    </source>
</evidence>
<dbReference type="GO" id="GO:0005737">
    <property type="term" value="C:cytoplasm"/>
    <property type="evidence" value="ECO:0007669"/>
    <property type="project" value="UniProtKB-SubCell"/>
</dbReference>
<dbReference type="AlphaFoldDB" id="Q6BYB9"/>
<dbReference type="SUPFAM" id="SSF81296">
    <property type="entry name" value="E set domains"/>
    <property type="match status" value="1"/>
</dbReference>
<dbReference type="InterPro" id="IPR050827">
    <property type="entry name" value="CRP1_MDG1_kinase"/>
</dbReference>
<dbReference type="SMART" id="SM01010">
    <property type="entry name" value="AMPKBI"/>
    <property type="match status" value="1"/>
</dbReference>
<dbReference type="FunCoup" id="Q6BYB9">
    <property type="interactions" value="478"/>
</dbReference>
<evidence type="ECO:0000256" key="3">
    <source>
        <dbReference type="ARBA" id="ARBA00022490"/>
    </source>
</evidence>